<dbReference type="SUPFAM" id="SSF53448">
    <property type="entry name" value="Nucleotide-diphospho-sugar transferases"/>
    <property type="match status" value="1"/>
</dbReference>
<keyword evidence="6 7" id="KW-0472">Membrane</keyword>
<dbReference type="InterPro" id="IPR029044">
    <property type="entry name" value="Nucleotide-diphossugar_trans"/>
</dbReference>
<dbReference type="PANTHER" id="PTHR48090:SF1">
    <property type="entry name" value="PROPHAGE BACTOPRENOL GLUCOSYL TRANSFERASE HOMOLOG"/>
    <property type="match status" value="1"/>
</dbReference>
<dbReference type="Proteomes" id="UP000215355">
    <property type="component" value="Chromosome 1"/>
</dbReference>
<proteinExistence type="predicted"/>
<evidence type="ECO:0000256" key="4">
    <source>
        <dbReference type="ARBA" id="ARBA00022692"/>
    </source>
</evidence>
<dbReference type="EMBL" id="LT906468">
    <property type="protein sequence ID" value="SNV37988.1"/>
    <property type="molecule type" value="Genomic_DNA"/>
</dbReference>
<dbReference type="RefSeq" id="WP_093100942.1">
    <property type="nucleotide sequence ID" value="NZ_FNGK01000009.1"/>
</dbReference>
<protein>
    <submittedName>
        <fullName evidence="9">Bactoprenol glucosyl transferase homolog from prophage CPS-53</fullName>
        <ecNumber evidence="9">2.4.1.-</ecNumber>
    </submittedName>
</protein>
<dbReference type="AlphaFoldDB" id="A0AAJ4X881"/>
<keyword evidence="2 9" id="KW-0328">Glycosyltransferase</keyword>
<keyword evidence="5 7" id="KW-1133">Transmembrane helix</keyword>
<evidence type="ECO:0000256" key="7">
    <source>
        <dbReference type="SAM" id="Phobius"/>
    </source>
</evidence>
<feature type="domain" description="Glycosyltransferase 2-like" evidence="8">
    <location>
        <begin position="9"/>
        <end position="167"/>
    </location>
</feature>
<feature type="transmembrane region" description="Helical" evidence="7">
    <location>
        <begin position="231"/>
        <end position="252"/>
    </location>
</feature>
<keyword evidence="4 7" id="KW-0812">Transmembrane</keyword>
<evidence type="ECO:0000313" key="9">
    <source>
        <dbReference type="EMBL" id="SNV37988.1"/>
    </source>
</evidence>
<evidence type="ECO:0000256" key="5">
    <source>
        <dbReference type="ARBA" id="ARBA00022989"/>
    </source>
</evidence>
<evidence type="ECO:0000313" key="10">
    <source>
        <dbReference type="Proteomes" id="UP000215355"/>
    </source>
</evidence>
<accession>A0AAJ4X881</accession>
<evidence type="ECO:0000256" key="1">
    <source>
        <dbReference type="ARBA" id="ARBA00004141"/>
    </source>
</evidence>
<dbReference type="GO" id="GO:0005886">
    <property type="term" value="C:plasma membrane"/>
    <property type="evidence" value="ECO:0007669"/>
    <property type="project" value="TreeGrafter"/>
</dbReference>
<dbReference type="Pfam" id="PF00535">
    <property type="entry name" value="Glycos_transf_2"/>
    <property type="match status" value="1"/>
</dbReference>
<name>A0AAJ4X881_9SPHI</name>
<dbReference type="InterPro" id="IPR001173">
    <property type="entry name" value="Glyco_trans_2-like"/>
</dbReference>
<keyword evidence="3 9" id="KW-0808">Transferase</keyword>
<gene>
    <name evidence="9" type="primary">yfdH</name>
    <name evidence="9" type="ORF">SAMEA4412673_00264</name>
</gene>
<dbReference type="InterPro" id="IPR050256">
    <property type="entry name" value="Glycosyltransferase_2"/>
</dbReference>
<comment type="subcellular location">
    <subcellularLocation>
        <location evidence="1">Membrane</location>
        <topology evidence="1">Multi-pass membrane protein</topology>
    </subcellularLocation>
</comment>
<evidence type="ECO:0000256" key="6">
    <source>
        <dbReference type="ARBA" id="ARBA00023136"/>
    </source>
</evidence>
<reference evidence="9 10" key="1">
    <citation type="submission" date="2017-06" db="EMBL/GenBank/DDBJ databases">
        <authorList>
            <consortium name="Pathogen Informatics"/>
        </authorList>
    </citation>
    <scope>NUCLEOTIDE SEQUENCE [LARGE SCALE GENOMIC DNA]</scope>
    <source>
        <strain evidence="9 10">NCTC12149</strain>
    </source>
</reference>
<organism evidence="9 10">
    <name type="scientific">Sphingobacterium mizutaii</name>
    <dbReference type="NCBI Taxonomy" id="1010"/>
    <lineage>
        <taxon>Bacteria</taxon>
        <taxon>Pseudomonadati</taxon>
        <taxon>Bacteroidota</taxon>
        <taxon>Sphingobacteriia</taxon>
        <taxon>Sphingobacteriales</taxon>
        <taxon>Sphingobacteriaceae</taxon>
        <taxon>Sphingobacterium</taxon>
    </lineage>
</organism>
<sequence>MKRLDLKISIIIPCMNEEANILPLFKNINKQLKEKYSFTVLFVDDGSNDNTLSTIKGLARSNVNVKYISLSRNFGHQMALKAGYDHVDGDAIISMDGDMQHPVEILEEMIKKWEDGYDVVSSRRQDTTSSVFKRKSSTLFYKIYNSFSKIKLNEGTADFRLIDAKVLNAFREIKESNMFIRGLIAWMGFKQYELFYTVEKRLYGKSKYSIRKMFSLSLDGFTSFSISPLRISSLVGITLSMISFIYVIYALYMHLFTHDTVPGWTSLMVCFLFVSGLQFIMIGVAGEYIGKVFLEVKNRPLYIISEDNLS</sequence>
<evidence type="ECO:0000259" key="8">
    <source>
        <dbReference type="Pfam" id="PF00535"/>
    </source>
</evidence>
<dbReference type="Gene3D" id="3.90.550.10">
    <property type="entry name" value="Spore Coat Polysaccharide Biosynthesis Protein SpsA, Chain A"/>
    <property type="match status" value="1"/>
</dbReference>
<evidence type="ECO:0000256" key="3">
    <source>
        <dbReference type="ARBA" id="ARBA00022679"/>
    </source>
</evidence>
<feature type="transmembrane region" description="Helical" evidence="7">
    <location>
        <begin position="264"/>
        <end position="289"/>
    </location>
</feature>
<dbReference type="EC" id="2.4.1.-" evidence="9"/>
<evidence type="ECO:0000256" key="2">
    <source>
        <dbReference type="ARBA" id="ARBA00022676"/>
    </source>
</evidence>
<dbReference type="GO" id="GO:0016757">
    <property type="term" value="F:glycosyltransferase activity"/>
    <property type="evidence" value="ECO:0007669"/>
    <property type="project" value="UniProtKB-KW"/>
</dbReference>
<dbReference type="PANTHER" id="PTHR48090">
    <property type="entry name" value="UNDECAPRENYL-PHOSPHATE 4-DEOXY-4-FORMAMIDO-L-ARABINOSE TRANSFERASE-RELATED"/>
    <property type="match status" value="1"/>
</dbReference>
<dbReference type="KEGG" id="smiz:4412673_00264"/>
<dbReference type="CDD" id="cd04187">
    <property type="entry name" value="DPM1_like_bac"/>
    <property type="match status" value="1"/>
</dbReference>